<dbReference type="Proteomes" id="UP001500307">
    <property type="component" value="Unassembled WGS sequence"/>
</dbReference>
<dbReference type="PANTHER" id="PTHR30061">
    <property type="entry name" value="MALTOSE-BINDING PERIPLASMIC PROTEIN"/>
    <property type="match status" value="1"/>
</dbReference>
<dbReference type="Pfam" id="PF01547">
    <property type="entry name" value="SBP_bac_1"/>
    <property type="match status" value="1"/>
</dbReference>
<dbReference type="PANTHER" id="PTHR30061:SF50">
    <property type="entry name" value="MALTOSE_MALTODEXTRIN-BINDING PERIPLASMIC PROTEIN"/>
    <property type="match status" value="1"/>
</dbReference>
<organism evidence="4 5">
    <name type="scientific">Micromonospora coerulea</name>
    <dbReference type="NCBI Taxonomy" id="47856"/>
    <lineage>
        <taxon>Bacteria</taxon>
        <taxon>Bacillati</taxon>
        <taxon>Actinomycetota</taxon>
        <taxon>Actinomycetes</taxon>
        <taxon>Micromonosporales</taxon>
        <taxon>Micromonosporaceae</taxon>
        <taxon>Micromonospora</taxon>
    </lineage>
</organism>
<gene>
    <name evidence="4" type="ORF">GCM10023176_36320</name>
</gene>
<evidence type="ECO:0000256" key="3">
    <source>
        <dbReference type="ARBA" id="ARBA00022729"/>
    </source>
</evidence>
<comment type="caution">
    <text evidence="4">The sequence shown here is derived from an EMBL/GenBank/DDBJ whole genome shotgun (WGS) entry which is preliminary data.</text>
</comment>
<dbReference type="SUPFAM" id="SSF53850">
    <property type="entry name" value="Periplasmic binding protein-like II"/>
    <property type="match status" value="1"/>
</dbReference>
<dbReference type="RefSeq" id="WP_346121053.1">
    <property type="nucleotide sequence ID" value="NZ_BAABGU010000019.1"/>
</dbReference>
<evidence type="ECO:0000313" key="5">
    <source>
        <dbReference type="Proteomes" id="UP001500307"/>
    </source>
</evidence>
<dbReference type="EMBL" id="BAABGU010000019">
    <property type="protein sequence ID" value="GAA4572747.1"/>
    <property type="molecule type" value="Genomic_DNA"/>
</dbReference>
<dbReference type="InterPro" id="IPR006059">
    <property type="entry name" value="SBP"/>
</dbReference>
<name>A0ABP8SNJ8_9ACTN</name>
<dbReference type="Gene3D" id="3.40.190.10">
    <property type="entry name" value="Periplasmic binding protein-like II"/>
    <property type="match status" value="2"/>
</dbReference>
<keyword evidence="3" id="KW-0732">Signal</keyword>
<keyword evidence="2" id="KW-0813">Transport</keyword>
<evidence type="ECO:0000313" key="4">
    <source>
        <dbReference type="EMBL" id="GAA4572747.1"/>
    </source>
</evidence>
<keyword evidence="5" id="KW-1185">Reference proteome</keyword>
<reference evidence="5" key="1">
    <citation type="journal article" date="2019" name="Int. J. Syst. Evol. Microbiol.">
        <title>The Global Catalogue of Microorganisms (GCM) 10K type strain sequencing project: providing services to taxonomists for standard genome sequencing and annotation.</title>
        <authorList>
            <consortium name="The Broad Institute Genomics Platform"/>
            <consortium name="The Broad Institute Genome Sequencing Center for Infectious Disease"/>
            <person name="Wu L."/>
            <person name="Ma J."/>
        </authorList>
    </citation>
    <scope>NUCLEOTIDE SEQUENCE [LARGE SCALE GENOMIC DNA]</scope>
    <source>
        <strain evidence="5">JCM 3175</strain>
    </source>
</reference>
<comment type="similarity">
    <text evidence="1">Belongs to the bacterial solute-binding protein 1 family.</text>
</comment>
<sequence length="429" mass="46652">MTTNPDEAADRRRPRFRAAAAAAALTLLAPLAACGSGGDSGTPTINLYYPPEQNLQKVVDDCNAQAQGRYQIAYRVLPRQADDQRVQMVRRLAAQDPGMDVLGLDVTWTQEFASANWIREWTGQAKAEVEQGTLAGPLDTARYEGKLYAAPKNTNVQLLWYRTDLVPQPPKTWDEMISAAQQLKQQGKAYQVLTMGAQYEGLVVLYNTLAESAGGKIISDDGKQAVMDAGTVKALDQLRKFATSGVTSPSFTNATEDPVRLEFQSGAGAFQVNWPFVYPAMQEANPDLAKQVKWARVPGIDPNTPSKVTIGGVNMAVSTYSKHPAESFEAASCIRNAKNQKFSAVNDGVPPTIEQVYDDPEMDKAYPMKDTILEELKEPAVRPLTPAYQSISTVMSAILSPPSGIRPEQTANELRDAIADALESKGVLP</sequence>
<dbReference type="CDD" id="cd14750">
    <property type="entry name" value="PBP2_TMBP"/>
    <property type="match status" value="1"/>
</dbReference>
<accession>A0ABP8SNJ8</accession>
<evidence type="ECO:0000256" key="1">
    <source>
        <dbReference type="ARBA" id="ARBA00008520"/>
    </source>
</evidence>
<evidence type="ECO:0000256" key="2">
    <source>
        <dbReference type="ARBA" id="ARBA00022448"/>
    </source>
</evidence>
<protein>
    <submittedName>
        <fullName evidence="4">ABC transporter substrate-binding protein</fullName>
    </submittedName>
</protein>
<proteinExistence type="inferred from homology"/>